<evidence type="ECO:0000256" key="7">
    <source>
        <dbReference type="HAMAP-Rule" id="MF_01147"/>
    </source>
</evidence>
<keyword evidence="3 7" id="KW-0808">Transferase</keyword>
<comment type="subcellular location">
    <subcellularLocation>
        <location evidence="7">Cell membrane</location>
        <topology evidence="7">Multi-pass membrane protein</topology>
    </subcellularLocation>
</comment>
<feature type="binding site" evidence="7">
    <location>
        <position position="142"/>
    </location>
    <ligand>
        <name>a 1,2-diacyl-sn-glycero-3-phospho-(1'-sn-glycerol)</name>
        <dbReference type="ChEBI" id="CHEBI:64716"/>
    </ligand>
</feature>
<accession>A0A1H3XHW2</accession>
<dbReference type="Pfam" id="PF01790">
    <property type="entry name" value="LGT"/>
    <property type="match status" value="1"/>
</dbReference>
<comment type="similarity">
    <text evidence="1 7">Belongs to the Lgt family.</text>
</comment>
<feature type="transmembrane region" description="Helical" evidence="7">
    <location>
        <begin position="233"/>
        <end position="253"/>
    </location>
</feature>
<dbReference type="UniPathway" id="UPA00664"/>
<feature type="transmembrane region" description="Helical" evidence="7">
    <location>
        <begin position="99"/>
        <end position="117"/>
    </location>
</feature>
<sequence>MFPKVLEFSLSDFFSSLFGVKQVSIYSYATLIALGTLVAAIYTKRQAKKDLGISNISNTFFYGIFIAGFVGGKLFYYLQDPILFIEDPSLMSDNFSGGFVFYGSFVMIMPYVVWYLKKHQIPVFPMLDIFAITTTIVHAIGRLGCFAAGCCFGSPTDSGFGIIFPTTHNTAVHPTQLYEVVLLVSIMLLLLFIKKHQQFKGQVFLVYLMLYAFGRGILELFRGDERGFIIDNLLSHSQFIALCLISISAYFYYKFHNQNNINTTNI</sequence>
<dbReference type="EC" id="2.5.1.145" evidence="7"/>
<keyword evidence="5 7" id="KW-1133">Transmembrane helix</keyword>
<dbReference type="HAMAP" id="MF_01147">
    <property type="entry name" value="Lgt"/>
    <property type="match status" value="1"/>
</dbReference>
<comment type="catalytic activity">
    <reaction evidence="7">
        <text>L-cysteinyl-[prolipoprotein] + a 1,2-diacyl-sn-glycero-3-phospho-(1'-sn-glycerol) = an S-1,2-diacyl-sn-glyceryl-L-cysteinyl-[prolipoprotein] + sn-glycerol 1-phosphate + H(+)</text>
        <dbReference type="Rhea" id="RHEA:56712"/>
        <dbReference type="Rhea" id="RHEA-COMP:14679"/>
        <dbReference type="Rhea" id="RHEA-COMP:14680"/>
        <dbReference type="ChEBI" id="CHEBI:15378"/>
        <dbReference type="ChEBI" id="CHEBI:29950"/>
        <dbReference type="ChEBI" id="CHEBI:57685"/>
        <dbReference type="ChEBI" id="CHEBI:64716"/>
        <dbReference type="ChEBI" id="CHEBI:140658"/>
        <dbReference type="EC" id="2.5.1.145"/>
    </reaction>
</comment>
<dbReference type="AlphaFoldDB" id="A0A1H3XHW2"/>
<gene>
    <name evidence="7" type="primary">lgt</name>
    <name evidence="8" type="ORF">SAMN04487990_10518</name>
</gene>
<keyword evidence="2 7" id="KW-1003">Cell membrane</keyword>
<keyword evidence="8" id="KW-0449">Lipoprotein</keyword>
<evidence type="ECO:0000256" key="5">
    <source>
        <dbReference type="ARBA" id="ARBA00022989"/>
    </source>
</evidence>
<evidence type="ECO:0000256" key="4">
    <source>
        <dbReference type="ARBA" id="ARBA00022692"/>
    </source>
</evidence>
<dbReference type="GO" id="GO:0008961">
    <property type="term" value="F:phosphatidylglycerol-prolipoprotein diacylglyceryl transferase activity"/>
    <property type="evidence" value="ECO:0007669"/>
    <property type="project" value="UniProtKB-UniRule"/>
</dbReference>
<dbReference type="STRING" id="283786.SAMN04487990_10518"/>
<evidence type="ECO:0000313" key="8">
    <source>
        <dbReference type="EMBL" id="SDZ98541.1"/>
    </source>
</evidence>
<dbReference type="GO" id="GO:0042158">
    <property type="term" value="P:lipoprotein biosynthetic process"/>
    <property type="evidence" value="ECO:0007669"/>
    <property type="project" value="UniProtKB-UniRule"/>
</dbReference>
<dbReference type="PANTHER" id="PTHR30589">
    <property type="entry name" value="PROLIPOPROTEIN DIACYLGLYCERYL TRANSFERASE"/>
    <property type="match status" value="1"/>
</dbReference>
<feature type="transmembrane region" description="Helical" evidence="7">
    <location>
        <begin position="129"/>
        <end position="155"/>
    </location>
</feature>
<feature type="transmembrane region" description="Helical" evidence="7">
    <location>
        <begin position="25"/>
        <end position="43"/>
    </location>
</feature>
<dbReference type="PANTHER" id="PTHR30589:SF0">
    <property type="entry name" value="PHOSPHATIDYLGLYCEROL--PROLIPOPROTEIN DIACYLGLYCERYL TRANSFERASE"/>
    <property type="match status" value="1"/>
</dbReference>
<dbReference type="InterPro" id="IPR001640">
    <property type="entry name" value="Lgt"/>
</dbReference>
<protein>
    <recommendedName>
        <fullName evidence="7">Phosphatidylglycerol--prolipoprotein diacylglyceryl transferase</fullName>
        <ecNumber evidence="7">2.5.1.145</ecNumber>
    </recommendedName>
</protein>
<evidence type="ECO:0000313" key="9">
    <source>
        <dbReference type="Proteomes" id="UP000198846"/>
    </source>
</evidence>
<keyword evidence="4 7" id="KW-0812">Transmembrane</keyword>
<keyword evidence="6 7" id="KW-0472">Membrane</keyword>
<keyword evidence="9" id="KW-1185">Reference proteome</keyword>
<dbReference type="EMBL" id="FNQK01000005">
    <property type="protein sequence ID" value="SDZ98541.1"/>
    <property type="molecule type" value="Genomic_DNA"/>
</dbReference>
<dbReference type="GO" id="GO:0005886">
    <property type="term" value="C:plasma membrane"/>
    <property type="evidence" value="ECO:0007669"/>
    <property type="project" value="UniProtKB-SubCell"/>
</dbReference>
<reference evidence="8 9" key="1">
    <citation type="submission" date="2016-10" db="EMBL/GenBank/DDBJ databases">
        <authorList>
            <person name="de Groot N.N."/>
        </authorList>
    </citation>
    <scope>NUCLEOTIDE SEQUENCE [LARGE SCALE GENOMIC DNA]</scope>
    <source>
        <strain evidence="8 9">DSM 23842</strain>
    </source>
</reference>
<evidence type="ECO:0000256" key="6">
    <source>
        <dbReference type="ARBA" id="ARBA00023136"/>
    </source>
</evidence>
<feature type="transmembrane region" description="Helical" evidence="7">
    <location>
        <begin position="175"/>
        <end position="192"/>
    </location>
</feature>
<proteinExistence type="inferred from homology"/>
<dbReference type="OrthoDB" id="871140at2"/>
<evidence type="ECO:0000256" key="2">
    <source>
        <dbReference type="ARBA" id="ARBA00022475"/>
    </source>
</evidence>
<name>A0A1H3XHW2_BIZPA</name>
<evidence type="ECO:0000256" key="3">
    <source>
        <dbReference type="ARBA" id="ARBA00022679"/>
    </source>
</evidence>
<feature type="transmembrane region" description="Helical" evidence="7">
    <location>
        <begin position="204"/>
        <end position="221"/>
    </location>
</feature>
<dbReference type="Proteomes" id="UP000198846">
    <property type="component" value="Unassembled WGS sequence"/>
</dbReference>
<feature type="transmembrane region" description="Helical" evidence="7">
    <location>
        <begin position="55"/>
        <end position="79"/>
    </location>
</feature>
<evidence type="ECO:0000256" key="1">
    <source>
        <dbReference type="ARBA" id="ARBA00007150"/>
    </source>
</evidence>
<dbReference type="RefSeq" id="WP_092132980.1">
    <property type="nucleotide sequence ID" value="NZ_FNQK01000005.1"/>
</dbReference>
<comment type="function">
    <text evidence="7">Catalyzes the transfer of the diacylglyceryl group from phosphatidylglycerol to the sulfhydryl group of the N-terminal cysteine of a prolipoprotein, the first step in the formation of mature lipoproteins.</text>
</comment>
<organism evidence="8 9">
    <name type="scientific">Bizionia paragorgiae</name>
    <dbReference type="NCBI Taxonomy" id="283786"/>
    <lineage>
        <taxon>Bacteria</taxon>
        <taxon>Pseudomonadati</taxon>
        <taxon>Bacteroidota</taxon>
        <taxon>Flavobacteriia</taxon>
        <taxon>Flavobacteriales</taxon>
        <taxon>Flavobacteriaceae</taxon>
        <taxon>Bizionia</taxon>
    </lineage>
</organism>
<comment type="pathway">
    <text evidence="7">Protein modification; lipoprotein biosynthesis (diacylglyceryl transfer).</text>
</comment>